<comment type="catalytic activity">
    <reaction evidence="7">
        <text>[protein]-L-isoaspartate + S-adenosyl-L-methionine = [protein]-L-isoaspartate alpha-methyl ester + S-adenosyl-L-homocysteine</text>
        <dbReference type="Rhea" id="RHEA:12705"/>
        <dbReference type="Rhea" id="RHEA-COMP:12143"/>
        <dbReference type="Rhea" id="RHEA-COMP:12144"/>
        <dbReference type="ChEBI" id="CHEBI:57856"/>
        <dbReference type="ChEBI" id="CHEBI:59789"/>
        <dbReference type="ChEBI" id="CHEBI:90596"/>
        <dbReference type="ChEBI" id="CHEBI:90598"/>
        <dbReference type="EC" id="2.1.1.77"/>
    </reaction>
</comment>
<sequence>MRESHSHAQGRGLTSPGSRAKLVEELRSLGVKDERVLTAIAKVPRHEFVDPAFQAQAYKADLTLPIGHAQTLSQARVVAVMTEALLAGKPSGKFGRVLEIGTGSGYQTAVLAGLCDTVFTVERIKALSETARRRLAAMGIKNVHFGYADGTDGWTSFAPYDGILVTAGAEALSPALVEQLAPGGRLVVPVGPSGRQLLKLISRDAAGKTQVQDVATVSFVPLLPGKQ</sequence>
<comment type="caution">
    <text evidence="8">The sequence shown here is derived from an EMBL/GenBank/DDBJ whole genome shotgun (WGS) entry which is preliminary data.</text>
</comment>
<feature type="active site" evidence="7">
    <location>
        <position position="73"/>
    </location>
</feature>
<evidence type="ECO:0000256" key="4">
    <source>
        <dbReference type="ARBA" id="ARBA00022603"/>
    </source>
</evidence>
<evidence type="ECO:0000256" key="1">
    <source>
        <dbReference type="ARBA" id="ARBA00004496"/>
    </source>
</evidence>
<evidence type="ECO:0000313" key="8">
    <source>
        <dbReference type="EMBL" id="ROH91135.1"/>
    </source>
</evidence>
<keyword evidence="4 7" id="KW-0489">Methyltransferase</keyword>
<dbReference type="EMBL" id="RJVO01000003">
    <property type="protein sequence ID" value="ROH91135.1"/>
    <property type="molecule type" value="Genomic_DNA"/>
</dbReference>
<dbReference type="RefSeq" id="WP_123211590.1">
    <property type="nucleotide sequence ID" value="NZ_RJVO01000003.1"/>
</dbReference>
<evidence type="ECO:0000313" key="9">
    <source>
        <dbReference type="Proteomes" id="UP000282106"/>
    </source>
</evidence>
<dbReference type="Pfam" id="PF01135">
    <property type="entry name" value="PCMT"/>
    <property type="match status" value="1"/>
</dbReference>
<organism evidence="8 9">
    <name type="scientific">Stagnimonas aquatica</name>
    <dbReference type="NCBI Taxonomy" id="2689987"/>
    <lineage>
        <taxon>Bacteria</taxon>
        <taxon>Pseudomonadati</taxon>
        <taxon>Pseudomonadota</taxon>
        <taxon>Gammaproteobacteria</taxon>
        <taxon>Nevskiales</taxon>
        <taxon>Nevskiaceae</taxon>
        <taxon>Stagnimonas</taxon>
    </lineage>
</organism>
<dbReference type="NCBIfam" id="TIGR00080">
    <property type="entry name" value="pimt"/>
    <property type="match status" value="1"/>
</dbReference>
<dbReference type="Gene3D" id="3.40.50.150">
    <property type="entry name" value="Vaccinia Virus protein VP39"/>
    <property type="match status" value="1"/>
</dbReference>
<dbReference type="NCBIfam" id="NF001453">
    <property type="entry name" value="PRK00312.1"/>
    <property type="match status" value="1"/>
</dbReference>
<evidence type="ECO:0000256" key="7">
    <source>
        <dbReference type="HAMAP-Rule" id="MF_00090"/>
    </source>
</evidence>
<dbReference type="FunFam" id="3.40.50.150:FF:000010">
    <property type="entry name" value="Protein-L-isoaspartate O-methyltransferase"/>
    <property type="match status" value="1"/>
</dbReference>
<keyword evidence="3 7" id="KW-0963">Cytoplasm</keyword>
<dbReference type="GO" id="GO:0005737">
    <property type="term" value="C:cytoplasm"/>
    <property type="evidence" value="ECO:0007669"/>
    <property type="project" value="UniProtKB-SubCell"/>
</dbReference>
<comment type="function">
    <text evidence="7">Catalyzes the methyl esterification of L-isoaspartyl residues in peptides and proteins that result from spontaneous decomposition of normal L-aspartyl and L-asparaginyl residues. It plays a role in the repair and/or degradation of damaged proteins.</text>
</comment>
<dbReference type="InterPro" id="IPR000682">
    <property type="entry name" value="PCMT"/>
</dbReference>
<evidence type="ECO:0000256" key="5">
    <source>
        <dbReference type="ARBA" id="ARBA00022679"/>
    </source>
</evidence>
<dbReference type="InParanoid" id="A0A3N0VEN9"/>
<protein>
    <recommendedName>
        <fullName evidence="7">Protein-L-isoaspartate O-methyltransferase</fullName>
        <ecNumber evidence="7">2.1.1.77</ecNumber>
    </recommendedName>
    <alternativeName>
        <fullName evidence="7">L-isoaspartyl protein carboxyl methyltransferase</fullName>
    </alternativeName>
    <alternativeName>
        <fullName evidence="7">Protein L-isoaspartyl methyltransferase</fullName>
    </alternativeName>
    <alternativeName>
        <fullName evidence="7">Protein-beta-aspartate methyltransferase</fullName>
        <shortName evidence="7">PIMT</shortName>
    </alternativeName>
</protein>
<dbReference type="GO" id="GO:0032259">
    <property type="term" value="P:methylation"/>
    <property type="evidence" value="ECO:0007669"/>
    <property type="project" value="UniProtKB-KW"/>
</dbReference>
<reference evidence="8 9" key="1">
    <citation type="submission" date="2018-10" db="EMBL/GenBank/DDBJ databases">
        <authorList>
            <person name="Chen W.-M."/>
        </authorList>
    </citation>
    <scope>NUCLEOTIDE SEQUENCE [LARGE SCALE GENOMIC DNA]</scope>
    <source>
        <strain evidence="8 9">THS-13</strain>
    </source>
</reference>
<dbReference type="CDD" id="cd02440">
    <property type="entry name" value="AdoMet_MTases"/>
    <property type="match status" value="1"/>
</dbReference>
<dbReference type="InterPro" id="IPR029063">
    <property type="entry name" value="SAM-dependent_MTases_sf"/>
</dbReference>
<gene>
    <name evidence="7" type="primary">pcm</name>
    <name evidence="8" type="ORF">ED208_09255</name>
</gene>
<dbReference type="PANTHER" id="PTHR11579">
    <property type="entry name" value="PROTEIN-L-ISOASPARTATE O-METHYLTRANSFERASE"/>
    <property type="match status" value="1"/>
</dbReference>
<evidence type="ECO:0000256" key="2">
    <source>
        <dbReference type="ARBA" id="ARBA00005369"/>
    </source>
</evidence>
<dbReference type="HAMAP" id="MF_00090">
    <property type="entry name" value="PIMT"/>
    <property type="match status" value="1"/>
</dbReference>
<evidence type="ECO:0000256" key="3">
    <source>
        <dbReference type="ARBA" id="ARBA00022490"/>
    </source>
</evidence>
<dbReference type="PANTHER" id="PTHR11579:SF0">
    <property type="entry name" value="PROTEIN-L-ISOASPARTATE(D-ASPARTATE) O-METHYLTRANSFERASE"/>
    <property type="match status" value="1"/>
</dbReference>
<dbReference type="EC" id="2.1.1.77" evidence="7"/>
<keyword evidence="5 7" id="KW-0808">Transferase</keyword>
<comment type="subcellular location">
    <subcellularLocation>
        <location evidence="1 7">Cytoplasm</location>
    </subcellularLocation>
</comment>
<dbReference type="Proteomes" id="UP000282106">
    <property type="component" value="Unassembled WGS sequence"/>
</dbReference>
<name>A0A3N0VEN9_9GAMM</name>
<keyword evidence="6 7" id="KW-0949">S-adenosyl-L-methionine</keyword>
<dbReference type="SUPFAM" id="SSF53335">
    <property type="entry name" value="S-adenosyl-L-methionine-dependent methyltransferases"/>
    <property type="match status" value="1"/>
</dbReference>
<proteinExistence type="inferred from homology"/>
<dbReference type="FunCoup" id="A0A3N0VEN9">
    <property type="interactions" value="439"/>
</dbReference>
<accession>A0A3N0VEN9</accession>
<evidence type="ECO:0000256" key="6">
    <source>
        <dbReference type="ARBA" id="ARBA00022691"/>
    </source>
</evidence>
<keyword evidence="9" id="KW-1185">Reference proteome</keyword>
<dbReference type="GO" id="GO:0030091">
    <property type="term" value="P:protein repair"/>
    <property type="evidence" value="ECO:0007669"/>
    <property type="project" value="UniProtKB-UniRule"/>
</dbReference>
<dbReference type="AlphaFoldDB" id="A0A3N0VEN9"/>
<dbReference type="GO" id="GO:0004719">
    <property type="term" value="F:protein-L-isoaspartate (D-aspartate) O-methyltransferase activity"/>
    <property type="evidence" value="ECO:0007669"/>
    <property type="project" value="UniProtKB-UniRule"/>
</dbReference>
<comment type="similarity">
    <text evidence="2 7">Belongs to the methyltransferase superfamily. L-isoaspartyl/D-aspartyl protein methyltransferase family.</text>
</comment>
<dbReference type="PROSITE" id="PS01279">
    <property type="entry name" value="PCMT"/>
    <property type="match status" value="1"/>
</dbReference>